<evidence type="ECO:0000313" key="2">
    <source>
        <dbReference type="EMBL" id="KAH3781085.1"/>
    </source>
</evidence>
<protein>
    <submittedName>
        <fullName evidence="2">Uncharacterized protein</fullName>
    </submittedName>
</protein>
<dbReference type="Proteomes" id="UP000828390">
    <property type="component" value="Unassembled WGS sequence"/>
</dbReference>
<dbReference type="EMBL" id="JAIWYP010000008">
    <property type="protein sequence ID" value="KAH3781085.1"/>
    <property type="molecule type" value="Genomic_DNA"/>
</dbReference>
<feature type="compositionally biased region" description="Polar residues" evidence="1">
    <location>
        <begin position="23"/>
        <end position="32"/>
    </location>
</feature>
<evidence type="ECO:0000313" key="3">
    <source>
        <dbReference type="Proteomes" id="UP000828390"/>
    </source>
</evidence>
<gene>
    <name evidence="2" type="ORF">DPMN_158910</name>
</gene>
<sequence>MTPYGSTHTIPDSAIVPKHQKSTRQINTSQNCRVGLPEPQGYPWTFQDQQGSPRRLYSLLTSEYDPHLLGIFRRWG</sequence>
<feature type="compositionally biased region" description="Polar residues" evidence="1">
    <location>
        <begin position="1"/>
        <end position="10"/>
    </location>
</feature>
<accession>A0A9D4INN4</accession>
<reference evidence="2" key="1">
    <citation type="journal article" date="2019" name="bioRxiv">
        <title>The Genome of the Zebra Mussel, Dreissena polymorpha: A Resource for Invasive Species Research.</title>
        <authorList>
            <person name="McCartney M.A."/>
            <person name="Auch B."/>
            <person name="Kono T."/>
            <person name="Mallez S."/>
            <person name="Zhang Y."/>
            <person name="Obille A."/>
            <person name="Becker A."/>
            <person name="Abrahante J.E."/>
            <person name="Garbe J."/>
            <person name="Badalamenti J.P."/>
            <person name="Herman A."/>
            <person name="Mangelson H."/>
            <person name="Liachko I."/>
            <person name="Sullivan S."/>
            <person name="Sone E.D."/>
            <person name="Koren S."/>
            <person name="Silverstein K.A.T."/>
            <person name="Beckman K.B."/>
            <person name="Gohl D.M."/>
        </authorList>
    </citation>
    <scope>NUCLEOTIDE SEQUENCE</scope>
    <source>
        <strain evidence="2">Duluth1</strain>
        <tissue evidence="2">Whole animal</tissue>
    </source>
</reference>
<dbReference type="AlphaFoldDB" id="A0A9D4INN4"/>
<feature type="region of interest" description="Disordered" evidence="1">
    <location>
        <begin position="1"/>
        <end position="32"/>
    </location>
</feature>
<name>A0A9D4INN4_DREPO</name>
<evidence type="ECO:0000256" key="1">
    <source>
        <dbReference type="SAM" id="MobiDB-lite"/>
    </source>
</evidence>
<reference evidence="2" key="2">
    <citation type="submission" date="2020-11" db="EMBL/GenBank/DDBJ databases">
        <authorList>
            <person name="McCartney M.A."/>
            <person name="Auch B."/>
            <person name="Kono T."/>
            <person name="Mallez S."/>
            <person name="Becker A."/>
            <person name="Gohl D.M."/>
            <person name="Silverstein K.A.T."/>
            <person name="Koren S."/>
            <person name="Bechman K.B."/>
            <person name="Herman A."/>
            <person name="Abrahante J.E."/>
            <person name="Garbe J."/>
        </authorList>
    </citation>
    <scope>NUCLEOTIDE SEQUENCE</scope>
    <source>
        <strain evidence="2">Duluth1</strain>
        <tissue evidence="2">Whole animal</tissue>
    </source>
</reference>
<keyword evidence="3" id="KW-1185">Reference proteome</keyword>
<comment type="caution">
    <text evidence="2">The sequence shown here is derived from an EMBL/GenBank/DDBJ whole genome shotgun (WGS) entry which is preliminary data.</text>
</comment>
<proteinExistence type="predicted"/>
<organism evidence="2 3">
    <name type="scientific">Dreissena polymorpha</name>
    <name type="common">Zebra mussel</name>
    <name type="synonym">Mytilus polymorpha</name>
    <dbReference type="NCBI Taxonomy" id="45954"/>
    <lineage>
        <taxon>Eukaryota</taxon>
        <taxon>Metazoa</taxon>
        <taxon>Spiralia</taxon>
        <taxon>Lophotrochozoa</taxon>
        <taxon>Mollusca</taxon>
        <taxon>Bivalvia</taxon>
        <taxon>Autobranchia</taxon>
        <taxon>Heteroconchia</taxon>
        <taxon>Euheterodonta</taxon>
        <taxon>Imparidentia</taxon>
        <taxon>Neoheterodontei</taxon>
        <taxon>Myida</taxon>
        <taxon>Dreissenoidea</taxon>
        <taxon>Dreissenidae</taxon>
        <taxon>Dreissena</taxon>
    </lineage>
</organism>